<reference evidence="4 5" key="1">
    <citation type="journal article" date="2024" name="BMC Genomics">
        <title>Genome assembly of redclaw crayfish (Cherax quadricarinatus) provides insights into its immune adaptation and hypoxia tolerance.</title>
        <authorList>
            <person name="Liu Z."/>
            <person name="Zheng J."/>
            <person name="Li H."/>
            <person name="Fang K."/>
            <person name="Wang S."/>
            <person name="He J."/>
            <person name="Zhou D."/>
            <person name="Weng S."/>
            <person name="Chi M."/>
            <person name="Gu Z."/>
            <person name="He J."/>
            <person name="Li F."/>
            <person name="Wang M."/>
        </authorList>
    </citation>
    <scope>NUCLEOTIDE SEQUENCE [LARGE SCALE GENOMIC DNA]</scope>
    <source>
        <strain evidence="4">ZL_2023a</strain>
    </source>
</reference>
<dbReference type="Gene3D" id="1.20.5.1700">
    <property type="match status" value="1"/>
</dbReference>
<evidence type="ECO:0000256" key="1">
    <source>
        <dbReference type="ARBA" id="ARBA00023054"/>
    </source>
</evidence>
<evidence type="ECO:0000256" key="2">
    <source>
        <dbReference type="SAM" id="Coils"/>
    </source>
</evidence>
<gene>
    <name evidence="4" type="ORF">OTU49_005751</name>
</gene>
<dbReference type="GO" id="GO:0005794">
    <property type="term" value="C:Golgi apparatus"/>
    <property type="evidence" value="ECO:0007669"/>
    <property type="project" value="TreeGrafter"/>
</dbReference>
<feature type="coiled-coil region" evidence="2">
    <location>
        <begin position="129"/>
        <end position="306"/>
    </location>
</feature>
<comment type="caution">
    <text evidence="4">The sequence shown here is derived from an EMBL/GenBank/DDBJ whole genome shotgun (WGS) entry which is preliminary data.</text>
</comment>
<evidence type="ECO:0000259" key="3">
    <source>
        <dbReference type="PROSITE" id="PS50913"/>
    </source>
</evidence>
<dbReference type="Proteomes" id="UP001445076">
    <property type="component" value="Unassembled WGS sequence"/>
</dbReference>
<feature type="coiled-coil region" evidence="2">
    <location>
        <begin position="9"/>
        <end position="78"/>
    </location>
</feature>
<dbReference type="PANTHER" id="PTHR23157">
    <property type="entry name" value="GRIP AND COILED-COIL DOMAIN-CONTAINING PROTEIN 1"/>
    <property type="match status" value="1"/>
</dbReference>
<name>A0AAW0WRU3_CHEQU</name>
<protein>
    <recommendedName>
        <fullName evidence="3">GRIP domain-containing protein</fullName>
    </recommendedName>
</protein>
<dbReference type="AlphaFoldDB" id="A0AAW0WRU3"/>
<proteinExistence type="predicted"/>
<dbReference type="PANTHER" id="PTHR23157:SF24">
    <property type="entry name" value="GOLGIN SUBFAMILY A MEMBER 1"/>
    <property type="match status" value="1"/>
</dbReference>
<organism evidence="4 5">
    <name type="scientific">Cherax quadricarinatus</name>
    <name type="common">Australian red claw crayfish</name>
    <dbReference type="NCBI Taxonomy" id="27406"/>
    <lineage>
        <taxon>Eukaryota</taxon>
        <taxon>Metazoa</taxon>
        <taxon>Ecdysozoa</taxon>
        <taxon>Arthropoda</taxon>
        <taxon>Crustacea</taxon>
        <taxon>Multicrustacea</taxon>
        <taxon>Malacostraca</taxon>
        <taxon>Eumalacostraca</taxon>
        <taxon>Eucarida</taxon>
        <taxon>Decapoda</taxon>
        <taxon>Pleocyemata</taxon>
        <taxon>Astacidea</taxon>
        <taxon>Parastacoidea</taxon>
        <taxon>Parastacidae</taxon>
        <taxon>Cherax</taxon>
    </lineage>
</organism>
<dbReference type="Gene3D" id="1.10.287.1490">
    <property type="match status" value="1"/>
</dbReference>
<dbReference type="InterPro" id="IPR051952">
    <property type="entry name" value="Golgi-autophagy_related"/>
</dbReference>
<feature type="domain" description="GRIP" evidence="3">
    <location>
        <begin position="355"/>
        <end position="404"/>
    </location>
</feature>
<dbReference type="EMBL" id="JARKIK010000049">
    <property type="protein sequence ID" value="KAK8734966.1"/>
    <property type="molecule type" value="Genomic_DNA"/>
</dbReference>
<dbReference type="PROSITE" id="PS50913">
    <property type="entry name" value="GRIP"/>
    <property type="match status" value="1"/>
</dbReference>
<dbReference type="SMART" id="SM00755">
    <property type="entry name" value="Grip"/>
    <property type="match status" value="1"/>
</dbReference>
<accession>A0AAW0WRU3</accession>
<dbReference type="Pfam" id="PF01465">
    <property type="entry name" value="GRIP"/>
    <property type="match status" value="1"/>
</dbReference>
<keyword evidence="1 2" id="KW-0175">Coiled coil</keyword>
<evidence type="ECO:0000313" key="5">
    <source>
        <dbReference type="Proteomes" id="UP001445076"/>
    </source>
</evidence>
<keyword evidence="5" id="KW-1185">Reference proteome</keyword>
<dbReference type="InterPro" id="IPR000237">
    <property type="entry name" value="GRIP_dom"/>
</dbReference>
<evidence type="ECO:0000313" key="4">
    <source>
        <dbReference type="EMBL" id="KAK8734966.1"/>
    </source>
</evidence>
<sequence length="431" mass="48598">MEHCLEEARQQLNNIKASWSDKITALENQIRHLNAKIAEDQSDLQEAEGRTEALMSELSTLKAQNLSLVAEKAEMEEKLASEASLLKEDLETVRWQLNNTVVEKDTHIDTLRQQLSAEEVKHQSCAGVLQCKLENIATLEQRLMEMEEEAVVVKDNLTTAQAELVSAQNEKKSLQETLQQLRTTLETLERGKLEIKSKLDTVSSEKATLSRNLDEYVDKVGALERRVRTLENEAETNTTMLSETEAELTRVKLECEALRTQLRSSEDDLASKIEASEIVSGLKERVKNLEDELAEKKQALKVQGQRVADMKKTIQRELRLTADTAADIVADHRTDARPRDASPVTNGLATNTSADNGLNVNHTYLKHVIIKYLTSREYEAVHLTRAVATLLNMTTEEERLLRETLEWKMSWFGSKPNLGKGQTAKTIPPSQ</sequence>